<dbReference type="GO" id="GO:0008168">
    <property type="term" value="F:methyltransferase activity"/>
    <property type="evidence" value="ECO:0007669"/>
    <property type="project" value="UniProtKB-KW"/>
</dbReference>
<keyword evidence="1" id="KW-0808">Transferase</keyword>
<proteinExistence type="predicted"/>
<dbReference type="SUPFAM" id="SSF53335">
    <property type="entry name" value="S-adenosyl-L-methionine-dependent methyltransferases"/>
    <property type="match status" value="1"/>
</dbReference>
<dbReference type="Proteomes" id="UP000184211">
    <property type="component" value="Unassembled WGS sequence"/>
</dbReference>
<gene>
    <name evidence="1" type="ORF">SAMN04488044_1840</name>
</gene>
<dbReference type="OrthoDB" id="8901552at2"/>
<dbReference type="InterPro" id="IPR029063">
    <property type="entry name" value="SAM-dependent_MTases_sf"/>
</dbReference>
<dbReference type="GO" id="GO:0032259">
    <property type="term" value="P:methylation"/>
    <property type="evidence" value="ECO:0007669"/>
    <property type="project" value="UniProtKB-KW"/>
</dbReference>
<dbReference type="EMBL" id="FQWM01000002">
    <property type="protein sequence ID" value="SHH01827.1"/>
    <property type="molecule type" value="Genomic_DNA"/>
</dbReference>
<sequence>MNKEAMRDLFGAQTEPWRNYKPIVTRVDDEPNSCIWDIPYTIPQLGYLTHNHFRYYGKFPSVVAGQILDDLPPASPNDYALDNFCGSGTTLVEARLRGINAFGVDVSWLSALASNTKVAEIDLKLAREISERVLAAGQSVDAIELLQDKYREKWWPQQTARVLTAFQDALLRETDSPEKDFCLTAYLAIIRRVSYAYDGEVRPHFNKDKTPREPLAALSKKINDMIGRHREFLDACEKPSIVSCIVSDNKEIPRDELPSGDCYLVISHPPYLNSFDYSPVYGQEYYWSKPFRALDDDKTRRAAELKAWPAKDKLVEDYYAGLSDCYREAYRILRPGGHLAVVIGDCTIQKKLEPVLDKCVDLIEAIGFRTEKVNYRTTHYGLGKYAYSHRADYHGEAVKRDAIIYFSKSS</sequence>
<accession>A0A1M5PJH4</accession>
<name>A0A1M5PJH4_9RHOB</name>
<evidence type="ECO:0000313" key="2">
    <source>
        <dbReference type="Proteomes" id="UP000184211"/>
    </source>
</evidence>
<keyword evidence="2" id="KW-1185">Reference proteome</keyword>
<organism evidence="1 2">
    <name type="scientific">Cognatishimia maritima</name>
    <dbReference type="NCBI Taxonomy" id="870908"/>
    <lineage>
        <taxon>Bacteria</taxon>
        <taxon>Pseudomonadati</taxon>
        <taxon>Pseudomonadota</taxon>
        <taxon>Alphaproteobacteria</taxon>
        <taxon>Rhodobacterales</taxon>
        <taxon>Paracoccaceae</taxon>
        <taxon>Cognatishimia</taxon>
    </lineage>
</organism>
<dbReference type="Gene3D" id="3.40.50.150">
    <property type="entry name" value="Vaccinia Virus protein VP39"/>
    <property type="match status" value="2"/>
</dbReference>
<dbReference type="RefSeq" id="WP_084604823.1">
    <property type="nucleotide sequence ID" value="NZ_FQWM01000002.1"/>
</dbReference>
<protein>
    <submittedName>
        <fullName evidence="1">Methyltransferase domain-containing protein</fullName>
    </submittedName>
</protein>
<reference evidence="2" key="1">
    <citation type="submission" date="2016-11" db="EMBL/GenBank/DDBJ databases">
        <authorList>
            <person name="Varghese N."/>
            <person name="Submissions S."/>
        </authorList>
    </citation>
    <scope>NUCLEOTIDE SEQUENCE [LARGE SCALE GENOMIC DNA]</scope>
    <source>
        <strain evidence="2">DSM 28223</strain>
    </source>
</reference>
<dbReference type="AlphaFoldDB" id="A0A1M5PJH4"/>
<evidence type="ECO:0000313" key="1">
    <source>
        <dbReference type="EMBL" id="SHH01827.1"/>
    </source>
</evidence>
<keyword evidence="1" id="KW-0489">Methyltransferase</keyword>